<organism evidence="1">
    <name type="scientific">Ixodes ricinus</name>
    <name type="common">Common tick</name>
    <name type="synonym">Acarus ricinus</name>
    <dbReference type="NCBI Taxonomy" id="34613"/>
    <lineage>
        <taxon>Eukaryota</taxon>
        <taxon>Metazoa</taxon>
        <taxon>Ecdysozoa</taxon>
        <taxon>Arthropoda</taxon>
        <taxon>Chelicerata</taxon>
        <taxon>Arachnida</taxon>
        <taxon>Acari</taxon>
        <taxon>Parasitiformes</taxon>
        <taxon>Ixodida</taxon>
        <taxon>Ixodoidea</taxon>
        <taxon>Ixodidae</taxon>
        <taxon>Ixodinae</taxon>
        <taxon>Ixodes</taxon>
    </lineage>
</organism>
<accession>A0A6B0UAK2</accession>
<dbReference type="AlphaFoldDB" id="A0A6B0UAK2"/>
<dbReference type="EMBL" id="GIFC01003562">
    <property type="protein sequence ID" value="MXU85645.1"/>
    <property type="molecule type" value="Transcribed_RNA"/>
</dbReference>
<reference evidence="1" key="1">
    <citation type="submission" date="2019-12" db="EMBL/GenBank/DDBJ databases">
        <title>An insight into the sialome of adult female Ixodes ricinus ticks feeding for 6 days.</title>
        <authorList>
            <person name="Perner J."/>
            <person name="Ribeiro J.M.C."/>
        </authorList>
    </citation>
    <scope>NUCLEOTIDE SEQUENCE</scope>
    <source>
        <strain evidence="1">Semi-engorged</strain>
        <tissue evidence="1">Salivary glands</tissue>
    </source>
</reference>
<protein>
    <submittedName>
        <fullName evidence="1">Putative secreted protein</fullName>
    </submittedName>
</protein>
<sequence length="87" mass="9394">MMPPLDAAYALAVGKPPLPTMLVMFTMAPSVTLSLSMDLTASCVTRNVPFKLVVIVLSYVHSDKLTRGLGLCRMPALFTTMLMFLSG</sequence>
<evidence type="ECO:0000313" key="1">
    <source>
        <dbReference type="EMBL" id="MXU85645.1"/>
    </source>
</evidence>
<name>A0A6B0UAK2_IXORI</name>
<proteinExistence type="predicted"/>